<dbReference type="AlphaFoldDB" id="A0A3P7M390"/>
<reference evidence="2 3" key="1">
    <citation type="submission" date="2018-11" db="EMBL/GenBank/DDBJ databases">
        <authorList>
            <consortium name="Pathogen Informatics"/>
        </authorList>
    </citation>
    <scope>NUCLEOTIDE SEQUENCE [LARGE SCALE GENOMIC DNA]</scope>
</reference>
<keyword evidence="3" id="KW-1185">Reference proteome</keyword>
<name>A0A3P7M390_STRVU</name>
<accession>A0A3P7M390</accession>
<feature type="transmembrane region" description="Helical" evidence="1">
    <location>
        <begin position="114"/>
        <end position="136"/>
    </location>
</feature>
<gene>
    <name evidence="2" type="ORF">SVUK_LOCUS20746</name>
</gene>
<sequence>MAFSWPNRAKVISTSALECFRDAHPEQPLVRDRIWLGFSLTLATLISFILNAMLLIITTKANILERQFRYHVISLILASIVYLVANILILIPTTVGSLYIADPWNAILSSTDNLGYLALMFSNTIVAADRFTFFFLREVRAYILVLGCATIMRTF</sequence>
<evidence type="ECO:0000256" key="1">
    <source>
        <dbReference type="SAM" id="Phobius"/>
    </source>
</evidence>
<evidence type="ECO:0008006" key="4">
    <source>
        <dbReference type="Google" id="ProtNLM"/>
    </source>
</evidence>
<dbReference type="EMBL" id="UYYB01144781">
    <property type="protein sequence ID" value="VDM85748.1"/>
    <property type="molecule type" value="Genomic_DNA"/>
</dbReference>
<dbReference type="Proteomes" id="UP000270094">
    <property type="component" value="Unassembled WGS sequence"/>
</dbReference>
<proteinExistence type="predicted"/>
<evidence type="ECO:0000313" key="3">
    <source>
        <dbReference type="Proteomes" id="UP000270094"/>
    </source>
</evidence>
<feature type="transmembrane region" description="Helical" evidence="1">
    <location>
        <begin position="70"/>
        <end position="94"/>
    </location>
</feature>
<feature type="transmembrane region" description="Helical" evidence="1">
    <location>
        <begin position="34"/>
        <end position="58"/>
    </location>
</feature>
<keyword evidence="1" id="KW-0812">Transmembrane</keyword>
<keyword evidence="1" id="KW-0472">Membrane</keyword>
<protein>
    <recommendedName>
        <fullName evidence="4">G-protein coupled receptors family 1 profile domain-containing protein</fullName>
    </recommendedName>
</protein>
<keyword evidence="1" id="KW-1133">Transmembrane helix</keyword>
<dbReference type="OrthoDB" id="5853375at2759"/>
<organism evidence="2 3">
    <name type="scientific">Strongylus vulgaris</name>
    <name type="common">Blood worm</name>
    <dbReference type="NCBI Taxonomy" id="40348"/>
    <lineage>
        <taxon>Eukaryota</taxon>
        <taxon>Metazoa</taxon>
        <taxon>Ecdysozoa</taxon>
        <taxon>Nematoda</taxon>
        <taxon>Chromadorea</taxon>
        <taxon>Rhabditida</taxon>
        <taxon>Rhabditina</taxon>
        <taxon>Rhabditomorpha</taxon>
        <taxon>Strongyloidea</taxon>
        <taxon>Strongylidae</taxon>
        <taxon>Strongylus</taxon>
    </lineage>
</organism>
<evidence type="ECO:0000313" key="2">
    <source>
        <dbReference type="EMBL" id="VDM85748.1"/>
    </source>
</evidence>